<dbReference type="InterPro" id="IPR037523">
    <property type="entry name" value="VOC_core"/>
</dbReference>
<evidence type="ECO:0000259" key="1">
    <source>
        <dbReference type="PROSITE" id="PS51819"/>
    </source>
</evidence>
<organism evidence="2">
    <name type="scientific">hydrothermal vent metagenome</name>
    <dbReference type="NCBI Taxonomy" id="652676"/>
    <lineage>
        <taxon>unclassified sequences</taxon>
        <taxon>metagenomes</taxon>
        <taxon>ecological metagenomes</taxon>
    </lineage>
</organism>
<protein>
    <recommendedName>
        <fullName evidence="1">VOC domain-containing protein</fullName>
    </recommendedName>
</protein>
<feature type="domain" description="VOC" evidence="1">
    <location>
        <begin position="6"/>
        <end position="127"/>
    </location>
</feature>
<dbReference type="Pfam" id="PF00903">
    <property type="entry name" value="Glyoxalase"/>
    <property type="match status" value="1"/>
</dbReference>
<dbReference type="PANTHER" id="PTHR21366:SF22">
    <property type="entry name" value="VOC DOMAIN-CONTAINING PROTEIN"/>
    <property type="match status" value="1"/>
</dbReference>
<reference evidence="2" key="1">
    <citation type="submission" date="2018-06" db="EMBL/GenBank/DDBJ databases">
        <authorList>
            <person name="Zhirakovskaya E."/>
        </authorList>
    </citation>
    <scope>NUCLEOTIDE SEQUENCE</scope>
</reference>
<proteinExistence type="predicted"/>
<dbReference type="Gene3D" id="3.10.180.10">
    <property type="entry name" value="2,3-Dihydroxybiphenyl 1,2-Dioxygenase, domain 1"/>
    <property type="match status" value="1"/>
</dbReference>
<sequence length="130" mass="14571">MIKVTRLLHSTILVSNLAQAIEFYEGLLGLHADESRPDLGYPGKWYSLGAQQIHLMELADPEKLKAIQLDRPKHAGRDRHIAVEVDSVEKLAKLLECSGLHFTMSRSGRQALFCRDPDGNGLEFIQASEF</sequence>
<dbReference type="PROSITE" id="PS51819">
    <property type="entry name" value="VOC"/>
    <property type="match status" value="1"/>
</dbReference>
<dbReference type="PANTHER" id="PTHR21366">
    <property type="entry name" value="GLYOXALASE FAMILY PROTEIN"/>
    <property type="match status" value="1"/>
</dbReference>
<accession>A0A3B1AH60</accession>
<dbReference type="EMBL" id="UOFT01000077">
    <property type="protein sequence ID" value="VAW99322.1"/>
    <property type="molecule type" value="Genomic_DNA"/>
</dbReference>
<dbReference type="InterPro" id="IPR004360">
    <property type="entry name" value="Glyas_Fos-R_dOase_dom"/>
</dbReference>
<gene>
    <name evidence="2" type="ORF">MNBD_GAMMA23-1913</name>
</gene>
<dbReference type="InterPro" id="IPR050383">
    <property type="entry name" value="GlyoxalaseI/FosfomycinResist"/>
</dbReference>
<evidence type="ECO:0000313" key="2">
    <source>
        <dbReference type="EMBL" id="VAW99322.1"/>
    </source>
</evidence>
<name>A0A3B1AH60_9ZZZZ</name>
<dbReference type="SUPFAM" id="SSF54593">
    <property type="entry name" value="Glyoxalase/Bleomycin resistance protein/Dihydroxybiphenyl dioxygenase"/>
    <property type="match status" value="1"/>
</dbReference>
<dbReference type="AlphaFoldDB" id="A0A3B1AH60"/>
<dbReference type="InterPro" id="IPR029068">
    <property type="entry name" value="Glyas_Bleomycin-R_OHBP_Dase"/>
</dbReference>